<organism evidence="1 2">
    <name type="scientific">Selenomonas bovis</name>
    <dbReference type="NCBI Taxonomy" id="416586"/>
    <lineage>
        <taxon>Bacteria</taxon>
        <taxon>Bacillati</taxon>
        <taxon>Bacillota</taxon>
        <taxon>Negativicutes</taxon>
        <taxon>Selenomonadales</taxon>
        <taxon>Selenomonadaceae</taxon>
        <taxon>Selenomonas</taxon>
    </lineage>
</organism>
<sequence>MEHTYSVAVSYGKDVGWISYDEDAKKAEVHLANEEGRRKAEDFLRQPLTLDVPHETLMDFTQETIDPQGDRASFELALTRLWEATQVHVDWSRPVEYVKTHPRYE</sequence>
<comment type="caution">
    <text evidence="1">The sequence shown here is derived from an EMBL/GenBank/DDBJ whole genome shotgun (WGS) entry which is preliminary data.</text>
</comment>
<proteinExistence type="predicted"/>
<gene>
    <name evidence="1" type="ORF">HF878_10495</name>
</gene>
<evidence type="ECO:0000313" key="2">
    <source>
        <dbReference type="Proteomes" id="UP000543804"/>
    </source>
</evidence>
<evidence type="ECO:0000313" key="1">
    <source>
        <dbReference type="EMBL" id="NMD99876.1"/>
    </source>
</evidence>
<dbReference type="AlphaFoldDB" id="A0A848B8U9"/>
<reference evidence="1 2" key="1">
    <citation type="submission" date="2020-04" db="EMBL/GenBank/DDBJ databases">
        <authorList>
            <person name="Hitch T.C.A."/>
            <person name="Wylensek D."/>
            <person name="Clavel T."/>
        </authorList>
    </citation>
    <scope>NUCLEOTIDE SEQUENCE [LARGE SCALE GENOMIC DNA]</scope>
    <source>
        <strain evidence="1 2">PG-130-P53-12</strain>
    </source>
</reference>
<keyword evidence="2" id="KW-1185">Reference proteome</keyword>
<dbReference type="Proteomes" id="UP000543804">
    <property type="component" value="Unassembled WGS sequence"/>
</dbReference>
<accession>A0A848B8U9</accession>
<protein>
    <submittedName>
        <fullName evidence="1">Uncharacterized protein</fullName>
    </submittedName>
</protein>
<dbReference type="EMBL" id="JABAFA010000071">
    <property type="protein sequence ID" value="NMD99876.1"/>
    <property type="molecule type" value="Genomic_DNA"/>
</dbReference>
<dbReference type="RefSeq" id="WP_170078070.1">
    <property type="nucleotide sequence ID" value="NZ_JABAFA010000071.1"/>
</dbReference>
<name>A0A848B8U9_9FIRM</name>